<feature type="compositionally biased region" description="Polar residues" evidence="1">
    <location>
        <begin position="34"/>
        <end position="44"/>
    </location>
</feature>
<feature type="domain" description="Flagellar hook-length control protein-like C-terminal" evidence="2">
    <location>
        <begin position="283"/>
        <end position="355"/>
    </location>
</feature>
<organism evidence="3 4">
    <name type="scientific">Sulfitobacter marinus</name>
    <dbReference type="NCBI Taxonomy" id="394264"/>
    <lineage>
        <taxon>Bacteria</taxon>
        <taxon>Pseudomonadati</taxon>
        <taxon>Pseudomonadota</taxon>
        <taxon>Alphaproteobacteria</taxon>
        <taxon>Rhodobacterales</taxon>
        <taxon>Roseobacteraceae</taxon>
        <taxon>Sulfitobacter</taxon>
    </lineage>
</organism>
<accession>A0A1I6V5V9</accession>
<keyword evidence="4" id="KW-1185">Reference proteome</keyword>
<sequence length="404" mass="41638">MIPQALPANTPQKAAKANAVSEVGKTSEFASLMQQNTAQQSTPGGQLPQPGKDVQAQATADISLPEGIDLESAEGLVALLDHIIAELDNAGEKLTNTKVLAEFSKALGVDPTARFGDLAAVSQLGGPDLEAALAERISDAVQAATPISQLSIAAAGVPAVDRSVPSSGSLAAEVATIGAGQDKANAAATAVVMHDFSNKNDAQTAGLALNPSGKNTVTDTGTATQTQAGNVVEGTREVSQPQASVPLSPEINRGAPTPERVQAPTAAADDQLRQHVATQIRTLDTGDSKFRFALSPYGMGEIEVEIGRSETGRVQISMVTETASVLNVLRQDREQLLDALQSRGITAESSDLDFQTFGERGASDQQQPEGGPTNTDHADAQNDASEPLQAPEPTIGAGSLDILT</sequence>
<name>A0A1I6V5V9_9RHOB</name>
<feature type="region of interest" description="Disordered" evidence="1">
    <location>
        <begin position="1"/>
        <end position="21"/>
    </location>
</feature>
<feature type="region of interest" description="Disordered" evidence="1">
    <location>
        <begin position="226"/>
        <end position="258"/>
    </location>
</feature>
<evidence type="ECO:0000313" key="4">
    <source>
        <dbReference type="Proteomes" id="UP000199239"/>
    </source>
</evidence>
<dbReference type="STRING" id="394264.SAMN04488040_3113"/>
<reference evidence="4" key="1">
    <citation type="submission" date="2016-10" db="EMBL/GenBank/DDBJ databases">
        <authorList>
            <person name="Varghese N."/>
            <person name="Submissions S."/>
        </authorList>
    </citation>
    <scope>NUCLEOTIDE SEQUENCE [LARGE SCALE GENOMIC DNA]</scope>
    <source>
        <strain evidence="4">DSM 23422</strain>
    </source>
</reference>
<evidence type="ECO:0000256" key="1">
    <source>
        <dbReference type="SAM" id="MobiDB-lite"/>
    </source>
</evidence>
<feature type="region of interest" description="Disordered" evidence="1">
    <location>
        <begin position="357"/>
        <end position="404"/>
    </location>
</feature>
<proteinExistence type="predicted"/>
<dbReference type="OrthoDB" id="7828543at2"/>
<feature type="region of interest" description="Disordered" evidence="1">
    <location>
        <begin position="34"/>
        <end position="57"/>
    </location>
</feature>
<dbReference type="EMBL" id="FPAJ01000005">
    <property type="protein sequence ID" value="SFT09081.1"/>
    <property type="molecule type" value="Genomic_DNA"/>
</dbReference>
<dbReference type="Proteomes" id="UP000199239">
    <property type="component" value="Unassembled WGS sequence"/>
</dbReference>
<protein>
    <submittedName>
        <fullName evidence="3">Hook-length control protein FliK</fullName>
    </submittedName>
</protein>
<dbReference type="InterPro" id="IPR021136">
    <property type="entry name" value="Flagellar_hook_control-like_C"/>
</dbReference>
<dbReference type="AlphaFoldDB" id="A0A1I6V5V9"/>
<evidence type="ECO:0000313" key="3">
    <source>
        <dbReference type="EMBL" id="SFT09081.1"/>
    </source>
</evidence>
<dbReference type="InterPro" id="IPR038610">
    <property type="entry name" value="FliK-like_C_sf"/>
</dbReference>
<dbReference type="RefSeq" id="WP_093917296.1">
    <property type="nucleotide sequence ID" value="NZ_FPAJ01000005.1"/>
</dbReference>
<evidence type="ECO:0000259" key="2">
    <source>
        <dbReference type="Pfam" id="PF02120"/>
    </source>
</evidence>
<dbReference type="Gene3D" id="3.30.750.140">
    <property type="match status" value="1"/>
</dbReference>
<dbReference type="Pfam" id="PF02120">
    <property type="entry name" value="Flg_hook"/>
    <property type="match status" value="1"/>
</dbReference>
<feature type="compositionally biased region" description="Polar residues" evidence="1">
    <location>
        <begin position="363"/>
        <end position="375"/>
    </location>
</feature>
<gene>
    <name evidence="3" type="ORF">SAMN04488040_3113</name>
</gene>